<sequence>MGHVVARHGGHGQDRDRARAVEVDRLFIARRQLAVEVTGITAVGRNLFHGDRDFLQRVGEVGHVGQQRQHPLAADGVLFGHRQRHVRHQHALDRGIAGGVDEHHGAGECARFIEGIAEKEVVVVLEAHAAKHDHVDFGLKRDARQQRIVGLARHRENRQLLRFDQSVEHVDHRNAGADHFARDDAFGRVDRGAADGDHFVVDRRPAVARHAAAVEDAPEQRLRGRYLHVTAEETDLVAGVDAARPGENLEINFAGIDADHLGQGYAARAGDFGQFVVGDIVGFDGDDRSGDLDDLVVYLKHV</sequence>
<gene>
    <name evidence="1" type="ORF">SDC9_121725</name>
</gene>
<proteinExistence type="predicted"/>
<reference evidence="1" key="1">
    <citation type="submission" date="2019-08" db="EMBL/GenBank/DDBJ databases">
        <authorList>
            <person name="Kucharzyk K."/>
            <person name="Murdoch R.W."/>
            <person name="Higgins S."/>
            <person name="Loffler F."/>
        </authorList>
    </citation>
    <scope>NUCLEOTIDE SEQUENCE</scope>
</reference>
<accession>A0A645CCP3</accession>
<comment type="caution">
    <text evidence="1">The sequence shown here is derived from an EMBL/GenBank/DDBJ whole genome shotgun (WGS) entry which is preliminary data.</text>
</comment>
<evidence type="ECO:0000313" key="1">
    <source>
        <dbReference type="EMBL" id="MPM74736.1"/>
    </source>
</evidence>
<name>A0A645CCP3_9ZZZZ</name>
<protein>
    <submittedName>
        <fullName evidence="1">Uncharacterized protein</fullName>
    </submittedName>
</protein>
<dbReference type="AlphaFoldDB" id="A0A645CCP3"/>
<dbReference type="EMBL" id="VSSQ01026166">
    <property type="protein sequence ID" value="MPM74736.1"/>
    <property type="molecule type" value="Genomic_DNA"/>
</dbReference>
<organism evidence="1">
    <name type="scientific">bioreactor metagenome</name>
    <dbReference type="NCBI Taxonomy" id="1076179"/>
    <lineage>
        <taxon>unclassified sequences</taxon>
        <taxon>metagenomes</taxon>
        <taxon>ecological metagenomes</taxon>
    </lineage>
</organism>